<proteinExistence type="predicted"/>
<dbReference type="EMBL" id="UYRU01083356">
    <property type="protein sequence ID" value="VDN33166.1"/>
    <property type="molecule type" value="Genomic_DNA"/>
</dbReference>
<keyword evidence="3" id="KW-1185">Reference proteome</keyword>
<name>A0A3P7QQ36_DIBLA</name>
<accession>A0A3P7QQ36</accession>
<feature type="region of interest" description="Disordered" evidence="1">
    <location>
        <begin position="1"/>
        <end position="38"/>
    </location>
</feature>
<dbReference type="Proteomes" id="UP000281553">
    <property type="component" value="Unassembled WGS sequence"/>
</dbReference>
<evidence type="ECO:0000313" key="3">
    <source>
        <dbReference type="Proteomes" id="UP000281553"/>
    </source>
</evidence>
<sequence>MGSHGDNCETANEVEADEGARDDANAVNAGAAEEQAEAAPMTVERMAPINSHRRDERTGIARGCNSRLAAKRINSRPAEE</sequence>
<reference evidence="2 3" key="1">
    <citation type="submission" date="2018-11" db="EMBL/GenBank/DDBJ databases">
        <authorList>
            <consortium name="Pathogen Informatics"/>
        </authorList>
    </citation>
    <scope>NUCLEOTIDE SEQUENCE [LARGE SCALE GENOMIC DNA]</scope>
</reference>
<evidence type="ECO:0000256" key="1">
    <source>
        <dbReference type="SAM" id="MobiDB-lite"/>
    </source>
</evidence>
<gene>
    <name evidence="2" type="ORF">DILT_LOCUS16165</name>
</gene>
<organism evidence="2 3">
    <name type="scientific">Dibothriocephalus latus</name>
    <name type="common">Fish tapeworm</name>
    <name type="synonym">Diphyllobothrium latum</name>
    <dbReference type="NCBI Taxonomy" id="60516"/>
    <lineage>
        <taxon>Eukaryota</taxon>
        <taxon>Metazoa</taxon>
        <taxon>Spiralia</taxon>
        <taxon>Lophotrochozoa</taxon>
        <taxon>Platyhelminthes</taxon>
        <taxon>Cestoda</taxon>
        <taxon>Eucestoda</taxon>
        <taxon>Diphyllobothriidea</taxon>
        <taxon>Diphyllobothriidae</taxon>
        <taxon>Dibothriocephalus</taxon>
    </lineage>
</organism>
<evidence type="ECO:0000313" key="2">
    <source>
        <dbReference type="EMBL" id="VDN33166.1"/>
    </source>
</evidence>
<protein>
    <submittedName>
        <fullName evidence="2">Uncharacterized protein</fullName>
    </submittedName>
</protein>
<feature type="compositionally biased region" description="Low complexity" evidence="1">
    <location>
        <begin position="25"/>
        <end position="38"/>
    </location>
</feature>
<dbReference type="AlphaFoldDB" id="A0A3P7QQ36"/>